<keyword evidence="1" id="KW-0812">Transmembrane</keyword>
<sequence length="227" mass="24417">MNENAPASARLLALDHFVDDKWYKVTAVTDSDMIIAATKTGKQQAILSALDAGEDPATVLKNNSPLGQGPKIFALRDIEALEWYSDAATLKAHYTVNGKSKKAEAKLSSMPNRDAIRDVVQQIIGPCEQMDAPASIWYIGMTPLTLSGISLLVFGIPGFTGLSDPGQVDVDKVSRRGRLLARLYNMIGPVGLLAIGGAIISGLLIWWYISCKTPPVRTIARPVQQGA</sequence>
<proteinExistence type="predicted"/>
<dbReference type="AlphaFoldDB" id="A0A517VHW3"/>
<dbReference type="OrthoDB" id="9873439at2"/>
<evidence type="ECO:0000256" key="1">
    <source>
        <dbReference type="SAM" id="Phobius"/>
    </source>
</evidence>
<gene>
    <name evidence="2" type="ORF">Pan161_42720</name>
</gene>
<dbReference type="Proteomes" id="UP000316855">
    <property type="component" value="Chromosome"/>
</dbReference>
<dbReference type="KEGG" id="gax:Pan161_42720"/>
<feature type="transmembrane region" description="Helical" evidence="1">
    <location>
        <begin position="136"/>
        <end position="162"/>
    </location>
</feature>
<evidence type="ECO:0000313" key="2">
    <source>
        <dbReference type="EMBL" id="QDT92604.1"/>
    </source>
</evidence>
<feature type="transmembrane region" description="Helical" evidence="1">
    <location>
        <begin position="183"/>
        <end position="209"/>
    </location>
</feature>
<keyword evidence="1" id="KW-0472">Membrane</keyword>
<reference evidence="2 3" key="1">
    <citation type="submission" date="2019-02" db="EMBL/GenBank/DDBJ databases">
        <title>Deep-cultivation of Planctomycetes and their phenomic and genomic characterization uncovers novel biology.</title>
        <authorList>
            <person name="Wiegand S."/>
            <person name="Jogler M."/>
            <person name="Boedeker C."/>
            <person name="Pinto D."/>
            <person name="Vollmers J."/>
            <person name="Rivas-Marin E."/>
            <person name="Kohn T."/>
            <person name="Peeters S.H."/>
            <person name="Heuer A."/>
            <person name="Rast P."/>
            <person name="Oberbeckmann S."/>
            <person name="Bunk B."/>
            <person name="Jeske O."/>
            <person name="Meyerdierks A."/>
            <person name="Storesund J.E."/>
            <person name="Kallscheuer N."/>
            <person name="Luecker S."/>
            <person name="Lage O.M."/>
            <person name="Pohl T."/>
            <person name="Merkel B.J."/>
            <person name="Hornburger P."/>
            <person name="Mueller R.-W."/>
            <person name="Bruemmer F."/>
            <person name="Labrenz M."/>
            <person name="Spormann A.M."/>
            <person name="Op den Camp H."/>
            <person name="Overmann J."/>
            <person name="Amann R."/>
            <person name="Jetten M.S.M."/>
            <person name="Mascher T."/>
            <person name="Medema M.H."/>
            <person name="Devos D.P."/>
            <person name="Kaster A.-K."/>
            <person name="Ovreas L."/>
            <person name="Rohde M."/>
            <person name="Galperin M.Y."/>
            <person name="Jogler C."/>
        </authorList>
    </citation>
    <scope>NUCLEOTIDE SEQUENCE [LARGE SCALE GENOMIC DNA]</scope>
    <source>
        <strain evidence="2 3">Pan161</strain>
    </source>
</reference>
<name>A0A517VHW3_9PLAN</name>
<organism evidence="2 3">
    <name type="scientific">Gimesia algae</name>
    <dbReference type="NCBI Taxonomy" id="2527971"/>
    <lineage>
        <taxon>Bacteria</taxon>
        <taxon>Pseudomonadati</taxon>
        <taxon>Planctomycetota</taxon>
        <taxon>Planctomycetia</taxon>
        <taxon>Planctomycetales</taxon>
        <taxon>Planctomycetaceae</taxon>
        <taxon>Gimesia</taxon>
    </lineage>
</organism>
<accession>A0A517VHW3</accession>
<protein>
    <submittedName>
        <fullName evidence="2">Uncharacterized protein</fullName>
    </submittedName>
</protein>
<dbReference type="EMBL" id="CP036343">
    <property type="protein sequence ID" value="QDT92604.1"/>
    <property type="molecule type" value="Genomic_DNA"/>
</dbReference>
<dbReference type="RefSeq" id="WP_145230405.1">
    <property type="nucleotide sequence ID" value="NZ_CP036343.1"/>
</dbReference>
<evidence type="ECO:0000313" key="3">
    <source>
        <dbReference type="Proteomes" id="UP000316855"/>
    </source>
</evidence>
<keyword evidence="3" id="KW-1185">Reference proteome</keyword>
<keyword evidence="1" id="KW-1133">Transmembrane helix</keyword>